<feature type="region of interest" description="Disordered" evidence="1">
    <location>
        <begin position="509"/>
        <end position="530"/>
    </location>
</feature>
<dbReference type="PANTHER" id="PTHR43751">
    <property type="entry name" value="SULFATASE"/>
    <property type="match status" value="1"/>
</dbReference>
<comment type="caution">
    <text evidence="3">The sequence shown here is derived from an EMBL/GenBank/DDBJ whole genome shotgun (WGS) entry which is preliminary data.</text>
</comment>
<evidence type="ECO:0000256" key="1">
    <source>
        <dbReference type="SAM" id="MobiDB-lite"/>
    </source>
</evidence>
<dbReference type="InterPro" id="IPR000917">
    <property type="entry name" value="Sulfatase_N"/>
</dbReference>
<feature type="domain" description="Sulfatase N-terminal" evidence="2">
    <location>
        <begin position="42"/>
        <end position="378"/>
    </location>
</feature>
<protein>
    <submittedName>
        <fullName evidence="3">Sulfatase</fullName>
    </submittedName>
</protein>
<proteinExistence type="predicted"/>
<dbReference type="EMBL" id="JBHPKH010000086">
    <property type="protein sequence ID" value="MFC1573156.1"/>
    <property type="molecule type" value="Genomic_DNA"/>
</dbReference>
<dbReference type="PANTHER" id="PTHR43751:SF3">
    <property type="entry name" value="SULFATASE N-TERMINAL DOMAIN-CONTAINING PROTEIN"/>
    <property type="match status" value="1"/>
</dbReference>
<keyword evidence="4" id="KW-1185">Reference proteome</keyword>
<evidence type="ECO:0000313" key="3">
    <source>
        <dbReference type="EMBL" id="MFC1573156.1"/>
    </source>
</evidence>
<accession>A0ABV6YLE6</accession>
<dbReference type="Proteomes" id="UP001593833">
    <property type="component" value="Unassembled WGS sequence"/>
</dbReference>
<dbReference type="PROSITE" id="PS51257">
    <property type="entry name" value="PROKAR_LIPOPROTEIN"/>
    <property type="match status" value="1"/>
</dbReference>
<evidence type="ECO:0000259" key="2">
    <source>
        <dbReference type="Pfam" id="PF00884"/>
    </source>
</evidence>
<dbReference type="CDD" id="cd16148">
    <property type="entry name" value="sulfatase_like"/>
    <property type="match status" value="1"/>
</dbReference>
<gene>
    <name evidence="3" type="ORF">ACFL6M_06110</name>
</gene>
<organism evidence="3 4">
    <name type="scientific">Eiseniibacteriota bacterium</name>
    <dbReference type="NCBI Taxonomy" id="2212470"/>
    <lineage>
        <taxon>Bacteria</taxon>
        <taxon>Candidatus Eiseniibacteriota</taxon>
    </lineage>
</organism>
<evidence type="ECO:0000313" key="4">
    <source>
        <dbReference type="Proteomes" id="UP001593833"/>
    </source>
</evidence>
<dbReference type="SUPFAM" id="SSF53649">
    <property type="entry name" value="Alkaline phosphatase-like"/>
    <property type="match status" value="1"/>
</dbReference>
<dbReference type="InterPro" id="IPR017850">
    <property type="entry name" value="Alkaline_phosphatase_core_sf"/>
</dbReference>
<reference evidence="3 4" key="1">
    <citation type="submission" date="2024-09" db="EMBL/GenBank/DDBJ databases">
        <authorList>
            <person name="D'Angelo T."/>
        </authorList>
    </citation>
    <scope>NUCLEOTIDE SEQUENCE [LARGE SCALE GENOMIC DNA]</scope>
    <source>
        <strain evidence="3">SAG AM-320-E07</strain>
    </source>
</reference>
<dbReference type="Pfam" id="PF00884">
    <property type="entry name" value="Sulfatase"/>
    <property type="match status" value="1"/>
</dbReference>
<dbReference type="Gene3D" id="3.40.720.10">
    <property type="entry name" value="Alkaline Phosphatase, subunit A"/>
    <property type="match status" value="1"/>
</dbReference>
<dbReference type="InterPro" id="IPR052701">
    <property type="entry name" value="GAG_Ulvan_Degrading_Sulfatases"/>
</dbReference>
<sequence>MRFRRLLATFPPRFAGVLVVFVATCLALSCFGCDRQPKIERPNVLWILWDTVRSDRMSLYGYDKQTTPFLAEWSQEARVFDDCIAAANYTLPSHASMFTGLLPSEHGSRNGYPRLDSNFTTVAELFQDSGYRTFLYSANPHISERGGFAQGFDLAEHPWIPKYRKRAIDIVAGKIVPEDKSSELPEKIRRAQLGPWDVKASGELAQQATREWLQGSDSDKPFFVFLNYMEAHRPYIPPERYRQRVMTPKQIPQSYAVERTFIRLWSYTFGLNEYTQDELDVMSATYDATLAELDDLLRNLLVTLEADGHLDNTIVVLASDHGEHLGEHHMMGHQYSLYNPLVCVPLVVHYPKRLAAGRDARPVMNYDLFPTLLDLAGIAAPEGLRSTAVNLLSPLENRVRLAESLGPFTDPLQGIQSRHPAWDPTPWTRELRALFDGEFKLIQYSDGERRLYRFRDDPEELDDLTLRESVRSQEMAAAMVQYVEVLAAASPSDEPLPEMTEEQRELLRSLGYVSTTSEPDSMPPDSTRSK</sequence>
<name>A0ABV6YLE6_UNCEI</name>